<gene>
    <name evidence="2" type="ORF">LVIROSA_LOCUS13627</name>
</gene>
<dbReference type="EMBL" id="CAKMRJ010002223">
    <property type="protein sequence ID" value="CAH1426554.1"/>
    <property type="molecule type" value="Genomic_DNA"/>
</dbReference>
<dbReference type="AlphaFoldDB" id="A0AAU9MK53"/>
<organism evidence="2 3">
    <name type="scientific">Lactuca virosa</name>
    <dbReference type="NCBI Taxonomy" id="75947"/>
    <lineage>
        <taxon>Eukaryota</taxon>
        <taxon>Viridiplantae</taxon>
        <taxon>Streptophyta</taxon>
        <taxon>Embryophyta</taxon>
        <taxon>Tracheophyta</taxon>
        <taxon>Spermatophyta</taxon>
        <taxon>Magnoliopsida</taxon>
        <taxon>eudicotyledons</taxon>
        <taxon>Gunneridae</taxon>
        <taxon>Pentapetalae</taxon>
        <taxon>asterids</taxon>
        <taxon>campanulids</taxon>
        <taxon>Asterales</taxon>
        <taxon>Asteraceae</taxon>
        <taxon>Cichorioideae</taxon>
        <taxon>Cichorieae</taxon>
        <taxon>Lactucinae</taxon>
        <taxon>Lactuca</taxon>
    </lineage>
</organism>
<feature type="region of interest" description="Disordered" evidence="1">
    <location>
        <begin position="168"/>
        <end position="193"/>
    </location>
</feature>
<evidence type="ECO:0000313" key="3">
    <source>
        <dbReference type="Proteomes" id="UP001157418"/>
    </source>
</evidence>
<evidence type="ECO:0000313" key="2">
    <source>
        <dbReference type="EMBL" id="CAH1426554.1"/>
    </source>
</evidence>
<feature type="region of interest" description="Disordered" evidence="1">
    <location>
        <begin position="258"/>
        <end position="292"/>
    </location>
</feature>
<proteinExistence type="predicted"/>
<name>A0AAU9MK53_9ASTR</name>
<sequence length="319" mass="35643">MVKDNHPLQRAFSTLTQGLLDEIIKSIHIDPQFKPILPMVRSDWVYFSLRYGAIEISDKLPTSIKKWKTEFFFVDASPFGVPTHFENLLNRDHDSNLELTIDDQSTIDSLVANYVKWSDPNDSILELVGLEGVLYIVGRPLAPALRGYPTCFSSEGVLDSESSIDFHVQPDSGDPVVISSSPSNKRKKKDDRSKGKLLIFSLSKPAGKIRTSSKRKRDLSSSEGVIVSEVEHVDPQVVSMNKTMNPKDLVLPKRLRSTRHTKPTSLLDANKVAEDPSLNNPTIAKPPPLPNTDPSLLHDCPIKNDPDLVTAVRLYQILR</sequence>
<accession>A0AAU9MK53</accession>
<dbReference type="Proteomes" id="UP001157418">
    <property type="component" value="Unassembled WGS sequence"/>
</dbReference>
<keyword evidence="3" id="KW-1185">Reference proteome</keyword>
<protein>
    <submittedName>
        <fullName evidence="2">Uncharacterized protein</fullName>
    </submittedName>
</protein>
<comment type="caution">
    <text evidence="2">The sequence shown here is derived from an EMBL/GenBank/DDBJ whole genome shotgun (WGS) entry which is preliminary data.</text>
</comment>
<evidence type="ECO:0000256" key="1">
    <source>
        <dbReference type="SAM" id="MobiDB-lite"/>
    </source>
</evidence>
<reference evidence="2 3" key="1">
    <citation type="submission" date="2022-01" db="EMBL/GenBank/DDBJ databases">
        <authorList>
            <person name="Xiong W."/>
            <person name="Schranz E."/>
        </authorList>
    </citation>
    <scope>NUCLEOTIDE SEQUENCE [LARGE SCALE GENOMIC DNA]</scope>
</reference>